<protein>
    <submittedName>
        <fullName evidence="2">Uncharacterized protein</fullName>
    </submittedName>
</protein>
<comment type="caution">
    <text evidence="2">The sequence shown here is derived from an EMBL/GenBank/DDBJ whole genome shotgun (WGS) entry which is preliminary data.</text>
</comment>
<feature type="transmembrane region" description="Helical" evidence="1">
    <location>
        <begin position="25"/>
        <end position="44"/>
    </location>
</feature>
<keyword evidence="1" id="KW-0472">Membrane</keyword>
<dbReference type="Proteomes" id="UP000735302">
    <property type="component" value="Unassembled WGS sequence"/>
</dbReference>
<dbReference type="EMBL" id="BLXT01005763">
    <property type="protein sequence ID" value="GFO25641.1"/>
    <property type="molecule type" value="Genomic_DNA"/>
</dbReference>
<evidence type="ECO:0000313" key="3">
    <source>
        <dbReference type="Proteomes" id="UP000735302"/>
    </source>
</evidence>
<reference evidence="2 3" key="1">
    <citation type="journal article" date="2021" name="Elife">
        <title>Chloroplast acquisition without the gene transfer in kleptoplastic sea slugs, Plakobranchus ocellatus.</title>
        <authorList>
            <person name="Maeda T."/>
            <person name="Takahashi S."/>
            <person name="Yoshida T."/>
            <person name="Shimamura S."/>
            <person name="Takaki Y."/>
            <person name="Nagai Y."/>
            <person name="Toyoda A."/>
            <person name="Suzuki Y."/>
            <person name="Arimoto A."/>
            <person name="Ishii H."/>
            <person name="Satoh N."/>
            <person name="Nishiyama T."/>
            <person name="Hasebe M."/>
            <person name="Maruyama T."/>
            <person name="Minagawa J."/>
            <person name="Obokata J."/>
            <person name="Shigenobu S."/>
        </authorList>
    </citation>
    <scope>NUCLEOTIDE SEQUENCE [LARGE SCALE GENOMIC DNA]</scope>
</reference>
<evidence type="ECO:0000313" key="2">
    <source>
        <dbReference type="EMBL" id="GFO25641.1"/>
    </source>
</evidence>
<organism evidence="2 3">
    <name type="scientific">Plakobranchus ocellatus</name>
    <dbReference type="NCBI Taxonomy" id="259542"/>
    <lineage>
        <taxon>Eukaryota</taxon>
        <taxon>Metazoa</taxon>
        <taxon>Spiralia</taxon>
        <taxon>Lophotrochozoa</taxon>
        <taxon>Mollusca</taxon>
        <taxon>Gastropoda</taxon>
        <taxon>Heterobranchia</taxon>
        <taxon>Euthyneura</taxon>
        <taxon>Panpulmonata</taxon>
        <taxon>Sacoglossa</taxon>
        <taxon>Placobranchoidea</taxon>
        <taxon>Plakobranchidae</taxon>
        <taxon>Plakobranchus</taxon>
    </lineage>
</organism>
<keyword evidence="1" id="KW-0812">Transmembrane</keyword>
<keyword evidence="1" id="KW-1133">Transmembrane helix</keyword>
<accession>A0AAV4BYM7</accession>
<evidence type="ECO:0000256" key="1">
    <source>
        <dbReference type="SAM" id="Phobius"/>
    </source>
</evidence>
<sequence>MAFFFLCYPVEMGLRVKTCPRGQSFVGIYVLATIYSALMFYGGIQGKLHARRKDVDLQKLKIGPQQVWSQELMKGQRAWPAADLEL</sequence>
<proteinExistence type="predicted"/>
<gene>
    <name evidence="2" type="ORF">PoB_005214600</name>
</gene>
<keyword evidence="3" id="KW-1185">Reference proteome</keyword>
<dbReference type="AlphaFoldDB" id="A0AAV4BYM7"/>
<name>A0AAV4BYM7_9GAST</name>